<accession>A0A914ERL3</accession>
<keyword evidence="1" id="KW-1185">Reference proteome</keyword>
<dbReference type="WBParaSite" id="ACRNAN_scaffold9687.g20144.t1">
    <property type="protein sequence ID" value="ACRNAN_scaffold9687.g20144.t1"/>
    <property type="gene ID" value="ACRNAN_scaffold9687.g20144"/>
</dbReference>
<reference evidence="2" key="1">
    <citation type="submission" date="2022-11" db="UniProtKB">
        <authorList>
            <consortium name="WormBaseParasite"/>
        </authorList>
    </citation>
    <scope>IDENTIFICATION</scope>
</reference>
<proteinExistence type="predicted"/>
<evidence type="ECO:0000313" key="1">
    <source>
        <dbReference type="Proteomes" id="UP000887540"/>
    </source>
</evidence>
<organism evidence="1 2">
    <name type="scientific">Acrobeloides nanus</name>
    <dbReference type="NCBI Taxonomy" id="290746"/>
    <lineage>
        <taxon>Eukaryota</taxon>
        <taxon>Metazoa</taxon>
        <taxon>Ecdysozoa</taxon>
        <taxon>Nematoda</taxon>
        <taxon>Chromadorea</taxon>
        <taxon>Rhabditida</taxon>
        <taxon>Tylenchina</taxon>
        <taxon>Cephalobomorpha</taxon>
        <taxon>Cephaloboidea</taxon>
        <taxon>Cephalobidae</taxon>
        <taxon>Acrobeloides</taxon>
    </lineage>
</organism>
<dbReference type="InterPro" id="IPR027417">
    <property type="entry name" value="P-loop_NTPase"/>
</dbReference>
<dbReference type="Gene3D" id="3.40.50.300">
    <property type="entry name" value="P-loop containing nucleotide triphosphate hydrolases"/>
    <property type="match status" value="1"/>
</dbReference>
<dbReference type="Proteomes" id="UP000887540">
    <property type="component" value="Unplaced"/>
</dbReference>
<sequence length="104" mass="11789">MDLRNDKETVRKLSLKAKSPVTTKQGQHCASGLGLVKYLECSALTQQGLADIMWESCPPPHYGFIAHPNPTSEYGYNQTTSEQQQPTAYETMFNLLRSHQFRIE</sequence>
<protein>
    <submittedName>
        <fullName evidence="2">Uncharacterized protein</fullName>
    </submittedName>
</protein>
<evidence type="ECO:0000313" key="2">
    <source>
        <dbReference type="WBParaSite" id="ACRNAN_scaffold9687.g20144.t1"/>
    </source>
</evidence>
<dbReference type="SUPFAM" id="SSF52540">
    <property type="entry name" value="P-loop containing nucleoside triphosphate hydrolases"/>
    <property type="match status" value="1"/>
</dbReference>
<dbReference type="AlphaFoldDB" id="A0A914ERL3"/>
<name>A0A914ERL3_9BILA</name>